<feature type="compositionally biased region" description="Polar residues" evidence="2">
    <location>
        <begin position="545"/>
        <end position="571"/>
    </location>
</feature>
<evidence type="ECO:0000313" key="5">
    <source>
        <dbReference type="Proteomes" id="UP000594262"/>
    </source>
</evidence>
<dbReference type="PANTHER" id="PTHR23166:SF5">
    <property type="entry name" value="CTTNBP2 N-TERMINAL-LIKE PROTEIN"/>
    <property type="match status" value="1"/>
</dbReference>
<feature type="domain" description="Cortactin-binding protein-2 N-terminal" evidence="3">
    <location>
        <begin position="39"/>
        <end position="209"/>
    </location>
</feature>
<name>A0A7M5VAC3_9CNID</name>
<feature type="region of interest" description="Disordered" evidence="2">
    <location>
        <begin position="231"/>
        <end position="253"/>
    </location>
</feature>
<feature type="region of interest" description="Disordered" evidence="2">
    <location>
        <begin position="363"/>
        <end position="571"/>
    </location>
</feature>
<dbReference type="EnsemblMetazoa" id="CLYHEMT005317.1">
    <property type="protein sequence ID" value="CLYHEMP005317.1"/>
    <property type="gene ID" value="CLYHEMG005317"/>
</dbReference>
<feature type="compositionally biased region" description="Basic and acidic residues" evidence="2">
    <location>
        <begin position="12"/>
        <end position="22"/>
    </location>
</feature>
<dbReference type="InterPro" id="IPR050719">
    <property type="entry name" value="Cortactin-Actin_Reg"/>
</dbReference>
<dbReference type="OrthoDB" id="6021133at2759"/>
<dbReference type="Pfam" id="PF09727">
    <property type="entry name" value="CortBP2"/>
    <property type="match status" value="1"/>
</dbReference>
<evidence type="ECO:0000256" key="1">
    <source>
        <dbReference type="ARBA" id="ARBA00023054"/>
    </source>
</evidence>
<feature type="compositionally biased region" description="Basic and acidic residues" evidence="2">
    <location>
        <begin position="445"/>
        <end position="466"/>
    </location>
</feature>
<evidence type="ECO:0000313" key="4">
    <source>
        <dbReference type="EnsemblMetazoa" id="CLYHEMP005317.1"/>
    </source>
</evidence>
<dbReference type="InterPro" id="IPR019131">
    <property type="entry name" value="Cortactin-binding_p2_N"/>
</dbReference>
<proteinExistence type="predicted"/>
<keyword evidence="1" id="KW-0175">Coiled coil</keyword>
<feature type="compositionally biased region" description="Polar residues" evidence="2">
    <location>
        <begin position="394"/>
        <end position="434"/>
    </location>
</feature>
<dbReference type="PANTHER" id="PTHR23166">
    <property type="entry name" value="FILAMIN/GPBP-INTERACTING PROTEIN"/>
    <property type="match status" value="1"/>
</dbReference>
<dbReference type="GeneID" id="136799856"/>
<keyword evidence="5" id="KW-1185">Reference proteome</keyword>
<accession>A0A7M5VAC3</accession>
<feature type="compositionally biased region" description="Basic and acidic residues" evidence="2">
    <location>
        <begin position="233"/>
        <end position="253"/>
    </location>
</feature>
<dbReference type="Proteomes" id="UP000594262">
    <property type="component" value="Unplaced"/>
</dbReference>
<evidence type="ECO:0000256" key="2">
    <source>
        <dbReference type="SAM" id="MobiDB-lite"/>
    </source>
</evidence>
<evidence type="ECO:0000259" key="3">
    <source>
        <dbReference type="Pfam" id="PF09727"/>
    </source>
</evidence>
<feature type="compositionally biased region" description="Basic residues" evidence="2">
    <location>
        <begin position="1"/>
        <end position="11"/>
    </location>
</feature>
<sequence length="993" mass="115287">MASAKLRRKTHHNEDKFLSPERTRTIKPADFKNHKQLKDLSHDDLIELLCLMEAELQAKDVLLKAVLSSDTGHALPLSHLLNDVDLAHVDNQAEDKSYLLQGEEEDEVWLGEPSAHLNHVVAYHQVVREQMQTTVQDLQKVHKEVVEKLDEEYHKHAADTAQGDDVTYMLEKERERLQAQIDQEQTKYADLEKERDSLRETLEKERKDYYNAFNELMNDCKALAQQLVTQSSKYEKNQKDHDKHQKDIDKEKSKNKVLSELMVEETQKFKERLRQYEEEVRDFHVLEQKKTDLECKLLNSDKQMKEYYHQLNDERKKNSALAYELNQLRKKYQGEFTPEDDTHEDVLFMQDQYEIPVKEARTSTIQLSKPDRDSPEPSTVLPPAVPVQAKVATVTKSSSIRQTKNYSPQVNKSNNIVPLNNHASNNQRLNSSYVQAPDAQQIKRHSYEEKSNYNNSREEASVKRNSYEGALNLTGTPETSRTASLNKKPSSYEDMRNVGGAAALSVTPKRNSYEGDSKKIPPPAPPRRGSQLTPQDRPPIVKIPQQFQPRKSNSSTPSATDAYKQQNRSNSSTDERLLMLTVVYHFGWEYHEDSGFKDSERVEDFLSILSIKPSTTWNDLTQLMNKTFERECPTQFFENQASSACLASIQGYQYGTTTWTKDRYPTVHFNKMLTQRIQTVTIRLKDHETEKLDDLSYSTLTPLHTLEEGLRILEHEKKLMFTVNEEIEGKYIVSVFSRWLQHREGTNCKIISIDDQQCQDIMNLTNTLLNLGVLHKSEEPRLTQRYIVVINIDTLENLGVTSLIFDWLAHGMEKKKNNHYYNGSDDDFYQFHKDVTLIAFATSETVTNLSQQAYRLFKIISLPSNQHALITRWLRQKMVQYSPKDLYDYCMVNTVKWLSEVYQNLHKSFFKIELVHKLPDVTVYLDAPLNDKDELYEWVKTLWSERLTPCVEESVRHRTGAATEAQRDMLIKATLKAVFEKSIRTGCPVELKF</sequence>
<reference evidence="4" key="1">
    <citation type="submission" date="2021-01" db="UniProtKB">
        <authorList>
            <consortium name="EnsemblMetazoa"/>
        </authorList>
    </citation>
    <scope>IDENTIFICATION</scope>
</reference>
<protein>
    <recommendedName>
        <fullName evidence="3">Cortactin-binding protein-2 N-terminal domain-containing protein</fullName>
    </recommendedName>
</protein>
<dbReference type="RefSeq" id="XP_066912645.1">
    <property type="nucleotide sequence ID" value="XM_067056544.1"/>
</dbReference>
<feature type="region of interest" description="Disordered" evidence="2">
    <location>
        <begin position="1"/>
        <end position="22"/>
    </location>
</feature>
<dbReference type="AlphaFoldDB" id="A0A7M5VAC3"/>
<feature type="compositionally biased region" description="Polar residues" evidence="2">
    <location>
        <begin position="473"/>
        <end position="489"/>
    </location>
</feature>
<organism evidence="4 5">
    <name type="scientific">Clytia hemisphaerica</name>
    <dbReference type="NCBI Taxonomy" id="252671"/>
    <lineage>
        <taxon>Eukaryota</taxon>
        <taxon>Metazoa</taxon>
        <taxon>Cnidaria</taxon>
        <taxon>Hydrozoa</taxon>
        <taxon>Hydroidolina</taxon>
        <taxon>Leptothecata</taxon>
        <taxon>Obeliida</taxon>
        <taxon>Clytiidae</taxon>
        <taxon>Clytia</taxon>
    </lineage>
</organism>